<dbReference type="AlphaFoldDB" id="A0AAP8ISM9"/>
<sequence>MGVKERSDARDKTAKTLQRRKVSVDYAPKNGKNFTALSRKSRERAKKRQKVYKGAAESADRMCRQEAKSTKLL</sequence>
<dbReference type="Proteomes" id="UP000234905">
    <property type="component" value="Unassembled WGS sequence"/>
</dbReference>
<feature type="compositionally biased region" description="Basic and acidic residues" evidence="1">
    <location>
        <begin position="58"/>
        <end position="73"/>
    </location>
</feature>
<evidence type="ECO:0000313" key="3">
    <source>
        <dbReference type="Proteomes" id="UP000234905"/>
    </source>
</evidence>
<evidence type="ECO:0000313" key="2">
    <source>
        <dbReference type="EMBL" id="PKZ59654.1"/>
    </source>
</evidence>
<evidence type="ECO:0000256" key="1">
    <source>
        <dbReference type="SAM" id="MobiDB-lite"/>
    </source>
</evidence>
<proteinExistence type="predicted"/>
<gene>
    <name evidence="2" type="ORF">CYJ61_05060</name>
</gene>
<protein>
    <submittedName>
        <fullName evidence="2">Uncharacterized protein</fullName>
    </submittedName>
</protein>
<feature type="region of interest" description="Disordered" evidence="1">
    <location>
        <begin position="1"/>
        <end position="73"/>
    </location>
</feature>
<dbReference type="EMBL" id="PKJN01000002">
    <property type="protein sequence ID" value="PKZ59654.1"/>
    <property type="molecule type" value="Genomic_DNA"/>
</dbReference>
<feature type="compositionally biased region" description="Basic and acidic residues" evidence="1">
    <location>
        <begin position="1"/>
        <end position="14"/>
    </location>
</feature>
<name>A0AAP8ISM9_GARVA</name>
<reference evidence="2 3" key="1">
    <citation type="submission" date="2017-12" db="EMBL/GenBank/DDBJ databases">
        <title>Phylogenetic diversity of female urinary microbiome.</title>
        <authorList>
            <person name="Thomas-White K."/>
            <person name="Wolfe A.J."/>
        </authorList>
    </citation>
    <scope>NUCLEOTIDE SEQUENCE [LARGE SCALE GENOMIC DNA]</scope>
    <source>
        <strain evidence="2 3">UMB0682</strain>
    </source>
</reference>
<feature type="compositionally biased region" description="Basic residues" evidence="1">
    <location>
        <begin position="39"/>
        <end position="51"/>
    </location>
</feature>
<accession>A0AAP8ISM9</accession>
<organism evidence="2 3">
    <name type="scientific">Gardnerella vaginalis</name>
    <dbReference type="NCBI Taxonomy" id="2702"/>
    <lineage>
        <taxon>Bacteria</taxon>
        <taxon>Bacillati</taxon>
        <taxon>Actinomycetota</taxon>
        <taxon>Actinomycetes</taxon>
        <taxon>Bifidobacteriales</taxon>
        <taxon>Bifidobacteriaceae</taxon>
        <taxon>Gardnerella</taxon>
    </lineage>
</organism>
<comment type="caution">
    <text evidence="2">The sequence shown here is derived from an EMBL/GenBank/DDBJ whole genome shotgun (WGS) entry which is preliminary data.</text>
</comment>